<dbReference type="SUPFAM" id="SSF55166">
    <property type="entry name" value="Hedgehog/DD-peptidase"/>
    <property type="match status" value="1"/>
</dbReference>
<evidence type="ECO:0000256" key="2">
    <source>
        <dbReference type="SAM" id="Phobius"/>
    </source>
</evidence>
<dbReference type="Proteomes" id="UP000289200">
    <property type="component" value="Unassembled WGS sequence"/>
</dbReference>
<evidence type="ECO:0000313" key="4">
    <source>
        <dbReference type="Proteomes" id="UP000289200"/>
    </source>
</evidence>
<keyword evidence="2" id="KW-0812">Transmembrane</keyword>
<feature type="compositionally biased region" description="Acidic residues" evidence="1">
    <location>
        <begin position="73"/>
        <end position="82"/>
    </location>
</feature>
<reference evidence="4" key="1">
    <citation type="submission" date="2018-10" db="EMBL/GenBank/DDBJ databases">
        <authorList>
            <person name="Peiro R."/>
            <person name="Begona"/>
            <person name="Cbmso G."/>
            <person name="Lopez M."/>
            <person name="Gonzalez S."/>
            <person name="Sacristan E."/>
            <person name="Castillo E."/>
        </authorList>
    </citation>
    <scope>NUCLEOTIDE SEQUENCE [LARGE SCALE GENOMIC DNA]</scope>
</reference>
<sequence length="326" mass="35094">MRAFSAPPSGDTVSFWSGLIAAGCGGLVLFVALPLALSSPFPSAKDRAWIVEDRPVRTAALVPMGRDAEDAIEAEADVESESGPEGAHGSPADILSWEPTFALASLSMPGMEVDDAEATGSLGGAATGPDIAVPPRRSAEVADEIDDYLWEVYRRAPIKKDGSGDFTWKDPAAAKRLGMSLKEYVIRGMDRDFRETLYHMGKALDADGLRWSMLSAFRDDFRQRLASGFKASVGNSLHGGSRRTGGYGNGRAIDITLAEGDASEVWRWIDRNGARFAIARPMPGYDPAHIQARANWRQIAGALRAKRTLVADRAAGSRREAMAEAR</sequence>
<organism evidence="3 4">
    <name type="scientific">Rhodoplanes serenus</name>
    <dbReference type="NCBI Taxonomy" id="200615"/>
    <lineage>
        <taxon>Bacteria</taxon>
        <taxon>Pseudomonadati</taxon>
        <taxon>Pseudomonadota</taxon>
        <taxon>Alphaproteobacteria</taxon>
        <taxon>Hyphomicrobiales</taxon>
        <taxon>Nitrobacteraceae</taxon>
        <taxon>Rhodoplanes</taxon>
    </lineage>
</organism>
<comment type="caution">
    <text evidence="3">The sequence shown here is derived from an EMBL/GenBank/DDBJ whole genome shotgun (WGS) entry which is preliminary data.</text>
</comment>
<dbReference type="OrthoDB" id="8129988at2"/>
<gene>
    <name evidence="3" type="ORF">RHODGE_RHODGE_03840</name>
</gene>
<dbReference type="PROSITE" id="PS51257">
    <property type="entry name" value="PROKAR_LIPOPROTEIN"/>
    <property type="match status" value="1"/>
</dbReference>
<evidence type="ECO:0000256" key="1">
    <source>
        <dbReference type="SAM" id="MobiDB-lite"/>
    </source>
</evidence>
<feature type="region of interest" description="Disordered" evidence="1">
    <location>
        <begin position="114"/>
        <end position="135"/>
    </location>
</feature>
<dbReference type="InterPro" id="IPR009045">
    <property type="entry name" value="Zn_M74/Hedgehog-like"/>
</dbReference>
<dbReference type="EMBL" id="UWOC01000175">
    <property type="protein sequence ID" value="VCU10638.1"/>
    <property type="molecule type" value="Genomic_DNA"/>
</dbReference>
<proteinExistence type="predicted"/>
<keyword evidence="4" id="KW-1185">Reference proteome</keyword>
<dbReference type="RefSeq" id="WP_129610722.1">
    <property type="nucleotide sequence ID" value="NZ_UWOC01000175.1"/>
</dbReference>
<name>A0A447CZG2_9BRAD</name>
<feature type="region of interest" description="Disordered" evidence="1">
    <location>
        <begin position="73"/>
        <end position="93"/>
    </location>
</feature>
<keyword evidence="2" id="KW-0472">Membrane</keyword>
<protein>
    <submittedName>
        <fullName evidence="3">Uncharacterized protein</fullName>
    </submittedName>
</protein>
<dbReference type="AlphaFoldDB" id="A0A447CZG2"/>
<keyword evidence="2" id="KW-1133">Transmembrane helix</keyword>
<accession>A0A447CZG2</accession>
<evidence type="ECO:0000313" key="3">
    <source>
        <dbReference type="EMBL" id="VCU10638.1"/>
    </source>
</evidence>
<feature type="transmembrane region" description="Helical" evidence="2">
    <location>
        <begin position="15"/>
        <end position="37"/>
    </location>
</feature>